<feature type="domain" description="Multidrug resistance protein MdtA-like C-terminal permuted SH3" evidence="2">
    <location>
        <begin position="305"/>
        <end position="360"/>
    </location>
</feature>
<dbReference type="GeneID" id="61435204"/>
<evidence type="ECO:0000313" key="4">
    <source>
        <dbReference type="Proteomes" id="UP000095350"/>
    </source>
</evidence>
<dbReference type="PANTHER" id="PTHR30469">
    <property type="entry name" value="MULTIDRUG RESISTANCE PROTEIN MDTA"/>
    <property type="match status" value="1"/>
</dbReference>
<gene>
    <name evidence="3" type="ORF">ERS852572_03499</name>
</gene>
<accession>A0A173VV02</accession>
<dbReference type="PROSITE" id="PS51257">
    <property type="entry name" value="PROKAR_LIPOPROTEIN"/>
    <property type="match status" value="1"/>
</dbReference>
<dbReference type="Proteomes" id="UP000095350">
    <property type="component" value="Unassembled WGS sequence"/>
</dbReference>
<dbReference type="InterPro" id="IPR058627">
    <property type="entry name" value="MdtA-like_C"/>
</dbReference>
<reference evidence="3 4" key="1">
    <citation type="submission" date="2015-09" db="EMBL/GenBank/DDBJ databases">
        <authorList>
            <consortium name="Pathogen Informatics"/>
        </authorList>
    </citation>
    <scope>NUCLEOTIDE SEQUENCE [LARGE SCALE GENOMIC DNA]</scope>
    <source>
        <strain evidence="3 4">2789STDY5834960</strain>
    </source>
</reference>
<dbReference type="GO" id="GO:1990281">
    <property type="term" value="C:efflux pump complex"/>
    <property type="evidence" value="ECO:0007669"/>
    <property type="project" value="TreeGrafter"/>
</dbReference>
<dbReference type="EMBL" id="CYXZ01000038">
    <property type="protein sequence ID" value="CUN30446.1"/>
    <property type="molecule type" value="Genomic_DNA"/>
</dbReference>
<organism evidence="3 4">
    <name type="scientific">Roseburia intestinalis</name>
    <dbReference type="NCBI Taxonomy" id="166486"/>
    <lineage>
        <taxon>Bacteria</taxon>
        <taxon>Bacillati</taxon>
        <taxon>Bacillota</taxon>
        <taxon>Clostridia</taxon>
        <taxon>Lachnospirales</taxon>
        <taxon>Lachnospiraceae</taxon>
        <taxon>Roseburia</taxon>
    </lineage>
</organism>
<dbReference type="STRING" id="166486.ERS852572_03499"/>
<dbReference type="Gene3D" id="2.40.420.20">
    <property type="match status" value="1"/>
</dbReference>
<dbReference type="GO" id="GO:0015562">
    <property type="term" value="F:efflux transmembrane transporter activity"/>
    <property type="evidence" value="ECO:0007669"/>
    <property type="project" value="TreeGrafter"/>
</dbReference>
<feature type="chain" id="PRO_5039342071" evidence="1">
    <location>
        <begin position="23"/>
        <end position="362"/>
    </location>
</feature>
<dbReference type="OrthoDB" id="1995149at2"/>
<sequence length="362" mass="41139">MLWGKRRLCLSGCILIFFGSAAGCGNVQKDTDHIVILEQEQEENEYQLVAVTEGDVQVVQKINCIYQQSDEEELSFEINGKKIEKVYVEEGDEVKKGEVLAEVSLGEIDLELSEIQYQFDRNTILLRQTQEDMKLAVDRIVTTGTSMIEEEKRAYAKNLATVQQTYEYQIEDYQDKVTVLSTKLSELQEQKKQQYLYAEMNGTVSYVKDNLEGTSSVAGEHIITVMDDSECTFCSEQTEYADFFTKDQTVEMKISGISGSYSVIPYQMDNWNEKMQFTFCDESDKQNFDVGTSGEISLILEEHKNVLTLPVDAVHNADGKNYVYVLGENNIWETKWITVGLEGKDNVEITDGLSEGDMVILK</sequence>
<evidence type="ECO:0000259" key="2">
    <source>
        <dbReference type="Pfam" id="PF25967"/>
    </source>
</evidence>
<dbReference type="PANTHER" id="PTHR30469:SF33">
    <property type="entry name" value="SLR1207 PROTEIN"/>
    <property type="match status" value="1"/>
</dbReference>
<dbReference type="PaxDb" id="166486-ERS852572_03499"/>
<dbReference type="Gene3D" id="2.40.50.100">
    <property type="match status" value="1"/>
</dbReference>
<dbReference type="Pfam" id="PF25967">
    <property type="entry name" value="RND-MFP_C"/>
    <property type="match status" value="1"/>
</dbReference>
<proteinExistence type="predicted"/>
<feature type="signal peptide" evidence="1">
    <location>
        <begin position="1"/>
        <end position="22"/>
    </location>
</feature>
<dbReference type="AlphaFoldDB" id="A0A173VV02"/>
<evidence type="ECO:0000313" key="3">
    <source>
        <dbReference type="EMBL" id="CUN30446.1"/>
    </source>
</evidence>
<protein>
    <submittedName>
        <fullName evidence="3">Multidrug efflux system subunit MdtA</fullName>
    </submittedName>
</protein>
<keyword evidence="1" id="KW-0732">Signal</keyword>
<evidence type="ECO:0000256" key="1">
    <source>
        <dbReference type="SAM" id="SignalP"/>
    </source>
</evidence>
<name>A0A173VV02_9FIRM</name>
<dbReference type="RefSeq" id="WP_006856478.1">
    <property type="nucleotide sequence ID" value="NZ_CABIYH010000038.1"/>
</dbReference>